<dbReference type="SMART" id="SM00530">
    <property type="entry name" value="HTH_XRE"/>
    <property type="match status" value="1"/>
</dbReference>
<keyword evidence="3" id="KW-1185">Reference proteome</keyword>
<feature type="domain" description="HTH cro/C1-type" evidence="1">
    <location>
        <begin position="15"/>
        <end position="75"/>
    </location>
</feature>
<protein>
    <submittedName>
        <fullName evidence="2">XRE family transcriptional regulator</fullName>
    </submittedName>
</protein>
<evidence type="ECO:0000313" key="3">
    <source>
        <dbReference type="Proteomes" id="UP000282674"/>
    </source>
</evidence>
<sequence>MEQIDPATAVVARRVRELREKRGWSAQRLADEMASAGVPWKRIVVTKLENSRRQSVSLAEVLTLAYVLDVAPVHLIIPTEGADPYPITPDRFVRPAVAREWIRGRMALDSQDPRLYFSEVPLKEWTAPELSEEEINMRSRLNRAVKKMRPRLSSEAEQDGQS</sequence>
<proteinExistence type="predicted"/>
<dbReference type="InterPro" id="IPR010982">
    <property type="entry name" value="Lambda_DNA-bd_dom_sf"/>
</dbReference>
<reference evidence="2 3" key="1">
    <citation type="submission" date="2018-10" db="EMBL/GenBank/DDBJ databases">
        <title>Isolation from soil.</title>
        <authorList>
            <person name="Hu J."/>
        </authorList>
    </citation>
    <scope>NUCLEOTIDE SEQUENCE [LARGE SCALE GENOMIC DNA]</scope>
    <source>
        <strain evidence="2 3">NEAU-Ht49</strain>
    </source>
</reference>
<dbReference type="RefSeq" id="WP_122194465.1">
    <property type="nucleotide sequence ID" value="NZ_JBHSKC010000009.1"/>
</dbReference>
<dbReference type="Gene3D" id="1.10.260.40">
    <property type="entry name" value="lambda repressor-like DNA-binding domains"/>
    <property type="match status" value="1"/>
</dbReference>
<comment type="caution">
    <text evidence="2">The sequence shown here is derived from an EMBL/GenBank/DDBJ whole genome shotgun (WGS) entry which is preliminary data.</text>
</comment>
<dbReference type="CDD" id="cd00093">
    <property type="entry name" value="HTH_XRE"/>
    <property type="match status" value="1"/>
</dbReference>
<name>A0A3M2M4M0_9ACTN</name>
<dbReference type="EMBL" id="RFFG01000017">
    <property type="protein sequence ID" value="RMI44714.1"/>
    <property type="molecule type" value="Genomic_DNA"/>
</dbReference>
<evidence type="ECO:0000313" key="2">
    <source>
        <dbReference type="EMBL" id="RMI44714.1"/>
    </source>
</evidence>
<evidence type="ECO:0000259" key="1">
    <source>
        <dbReference type="PROSITE" id="PS50943"/>
    </source>
</evidence>
<gene>
    <name evidence="2" type="ORF">EBO15_12235</name>
</gene>
<dbReference type="Proteomes" id="UP000282674">
    <property type="component" value="Unassembled WGS sequence"/>
</dbReference>
<dbReference type="GO" id="GO:0003677">
    <property type="term" value="F:DNA binding"/>
    <property type="evidence" value="ECO:0007669"/>
    <property type="project" value="InterPro"/>
</dbReference>
<dbReference type="OrthoDB" id="3543019at2"/>
<dbReference type="SUPFAM" id="SSF47413">
    <property type="entry name" value="lambda repressor-like DNA-binding domains"/>
    <property type="match status" value="1"/>
</dbReference>
<dbReference type="PROSITE" id="PS50943">
    <property type="entry name" value="HTH_CROC1"/>
    <property type="match status" value="1"/>
</dbReference>
<organism evidence="2 3">
    <name type="scientific">Actinomadura harenae</name>
    <dbReference type="NCBI Taxonomy" id="2483351"/>
    <lineage>
        <taxon>Bacteria</taxon>
        <taxon>Bacillati</taxon>
        <taxon>Actinomycetota</taxon>
        <taxon>Actinomycetes</taxon>
        <taxon>Streptosporangiales</taxon>
        <taxon>Thermomonosporaceae</taxon>
        <taxon>Actinomadura</taxon>
    </lineage>
</organism>
<dbReference type="InterPro" id="IPR001387">
    <property type="entry name" value="Cro/C1-type_HTH"/>
</dbReference>
<dbReference type="AlphaFoldDB" id="A0A3M2M4M0"/>
<accession>A0A3M2M4M0</accession>